<dbReference type="EMBL" id="JAPTNE010000007">
    <property type="protein sequence ID" value="MCZ0806617.1"/>
    <property type="molecule type" value="Genomic_DNA"/>
</dbReference>
<dbReference type="RefSeq" id="WP_258433164.1">
    <property type="nucleotide sequence ID" value="NZ_JANSGW010000007.1"/>
</dbReference>
<organism evidence="1 2">
    <name type="scientific">Brevibacillus laterosporus</name>
    <name type="common">Bacillus laterosporus</name>
    <dbReference type="NCBI Taxonomy" id="1465"/>
    <lineage>
        <taxon>Bacteria</taxon>
        <taxon>Bacillati</taxon>
        <taxon>Bacillota</taxon>
        <taxon>Bacilli</taxon>
        <taxon>Bacillales</taxon>
        <taxon>Paenibacillaceae</taxon>
        <taxon>Brevibacillus</taxon>
    </lineage>
</organism>
<evidence type="ECO:0000313" key="1">
    <source>
        <dbReference type="EMBL" id="MCZ0806617.1"/>
    </source>
</evidence>
<gene>
    <name evidence="1" type="ORF">O0554_06745</name>
</gene>
<sequence>MPVKKYMIPVYAVLVKSGEWLIDPTGAEEKAVPENYRVPVAEYLALQK</sequence>
<reference evidence="1" key="1">
    <citation type="submission" date="2022-09" db="EMBL/GenBank/DDBJ databases">
        <title>Genome analysis and characterization of larvicidal activity of Brevibacillus strains.</title>
        <authorList>
            <person name="Patrusheva E.V."/>
            <person name="Izotova A.O."/>
            <person name="Toshchakov S.V."/>
            <person name="Sineoky S.P."/>
        </authorList>
    </citation>
    <scope>NUCLEOTIDE SEQUENCE</scope>
    <source>
        <strain evidence="1">VKPM_B-13247</strain>
    </source>
</reference>
<evidence type="ECO:0000313" key="2">
    <source>
        <dbReference type="Proteomes" id="UP001077662"/>
    </source>
</evidence>
<accession>A0AAP3DEP1</accession>
<dbReference type="Proteomes" id="UP001077662">
    <property type="component" value="Unassembled WGS sequence"/>
</dbReference>
<comment type="caution">
    <text evidence="1">The sequence shown here is derived from an EMBL/GenBank/DDBJ whole genome shotgun (WGS) entry which is preliminary data.</text>
</comment>
<dbReference type="AlphaFoldDB" id="A0AAP3DEP1"/>
<name>A0AAP3DEP1_BRELA</name>
<protein>
    <submittedName>
        <fullName evidence="1">CD1375 family protein</fullName>
    </submittedName>
</protein>
<dbReference type="NCBIfam" id="NF040910">
    <property type="entry name" value="CD1375_fam"/>
    <property type="match status" value="1"/>
</dbReference>
<dbReference type="InterPro" id="IPR047907">
    <property type="entry name" value="CD1375-like"/>
</dbReference>
<proteinExistence type="predicted"/>